<organism evidence="7 8">
    <name type="scientific">Candidatus Scalindua arabica</name>
    <dbReference type="NCBI Taxonomy" id="1127984"/>
    <lineage>
        <taxon>Bacteria</taxon>
        <taxon>Pseudomonadati</taxon>
        <taxon>Planctomycetota</taxon>
        <taxon>Candidatus Brocadiia</taxon>
        <taxon>Candidatus Brocadiales</taxon>
        <taxon>Candidatus Scalinduaceae</taxon>
        <taxon>Candidatus Scalindua</taxon>
    </lineage>
</organism>
<evidence type="ECO:0000313" key="8">
    <source>
        <dbReference type="Proteomes" id="UP000722750"/>
    </source>
</evidence>
<keyword evidence="4" id="KW-0067">ATP-binding</keyword>
<dbReference type="Gene3D" id="3.10.20.30">
    <property type="match status" value="1"/>
</dbReference>
<dbReference type="PANTHER" id="PTHR23305">
    <property type="entry name" value="OBG GTPASE FAMILY"/>
    <property type="match status" value="1"/>
</dbReference>
<dbReference type="InterPro" id="IPR012676">
    <property type="entry name" value="TGS-like"/>
</dbReference>
<name>A0A942A2I8_9BACT</name>
<dbReference type="GO" id="GO:0016887">
    <property type="term" value="F:ATP hydrolysis activity"/>
    <property type="evidence" value="ECO:0007669"/>
    <property type="project" value="TreeGrafter"/>
</dbReference>
<dbReference type="Proteomes" id="UP000722750">
    <property type="component" value="Unassembled WGS sequence"/>
</dbReference>
<evidence type="ECO:0000256" key="2">
    <source>
        <dbReference type="ARBA" id="ARBA00022723"/>
    </source>
</evidence>
<gene>
    <name evidence="7" type="ORF">MAG551_02435</name>
</gene>
<dbReference type="InterPro" id="IPR013029">
    <property type="entry name" value="YchF_C"/>
</dbReference>
<comment type="caution">
    <text evidence="7">The sequence shown here is derived from an EMBL/GenBank/DDBJ whole genome shotgun (WGS) entry which is preliminary data.</text>
</comment>
<comment type="cofactor">
    <cofactor evidence="1">
        <name>Mg(2+)</name>
        <dbReference type="ChEBI" id="CHEBI:18420"/>
    </cofactor>
</comment>
<reference evidence="7" key="1">
    <citation type="journal article" date="2021" name="ISME J.">
        <title>Fine-scale metabolic discontinuity in a stratified prokaryote microbiome of a Red Sea deep halocline.</title>
        <authorList>
            <person name="Michoud G."/>
            <person name="Ngugi D.K."/>
            <person name="Barozzi A."/>
            <person name="Merlino G."/>
            <person name="Calleja M.L."/>
            <person name="Delgado-Huertas A."/>
            <person name="Moran X.A.G."/>
            <person name="Daffonchio D."/>
        </authorList>
    </citation>
    <scope>NUCLEOTIDE SEQUENCE</scope>
    <source>
        <strain evidence="7">SuakinDeep_MAG55_1</strain>
    </source>
</reference>
<keyword evidence="3" id="KW-0547">Nucleotide-binding</keyword>
<dbReference type="SUPFAM" id="SSF81271">
    <property type="entry name" value="TGS-like"/>
    <property type="match status" value="1"/>
</dbReference>
<dbReference type="FunFam" id="3.10.20.30:FF:000029">
    <property type="entry name" value="Obg-like ATPase 1"/>
    <property type="match status" value="1"/>
</dbReference>
<dbReference type="GO" id="GO:0005737">
    <property type="term" value="C:cytoplasm"/>
    <property type="evidence" value="ECO:0007669"/>
    <property type="project" value="TreeGrafter"/>
</dbReference>
<evidence type="ECO:0000256" key="1">
    <source>
        <dbReference type="ARBA" id="ARBA00001946"/>
    </source>
</evidence>
<evidence type="ECO:0000313" key="7">
    <source>
        <dbReference type="EMBL" id="MBS1259365.1"/>
    </source>
</evidence>
<dbReference type="InterPro" id="IPR012675">
    <property type="entry name" value="Beta-grasp_dom_sf"/>
</dbReference>
<protein>
    <submittedName>
        <fullName evidence="7">Obg-like ATPase 1</fullName>
    </submittedName>
</protein>
<dbReference type="AlphaFoldDB" id="A0A942A2I8"/>
<dbReference type="PANTHER" id="PTHR23305:SF18">
    <property type="entry name" value="OBG-TYPE G DOMAIN-CONTAINING PROTEIN"/>
    <property type="match status" value="1"/>
</dbReference>
<feature type="domain" description="YchF C-terminal" evidence="6">
    <location>
        <begin position="147"/>
        <end position="228"/>
    </location>
</feature>
<evidence type="ECO:0000256" key="3">
    <source>
        <dbReference type="ARBA" id="ARBA00022741"/>
    </source>
</evidence>
<dbReference type="GO" id="GO:0005524">
    <property type="term" value="F:ATP binding"/>
    <property type="evidence" value="ECO:0007669"/>
    <property type="project" value="UniProtKB-KW"/>
</dbReference>
<proteinExistence type="predicted"/>
<sequence length="229" mass="25965">MKIGFTGIDLPEGKTKYKDETLIALEEKDKAKKVAPFFAEFIKDEFVQSEAIVVPKSNILDILILDIEKIETRLSKLEDGSEKTLMTRCLEQLEQETPLCDVEFNDEEIEIMIATAPISFKPVVQLEGSEGINTIIELALEKANYMFFYTSGPKESHAWLVEKGSEIIACAEKIHSDLARGFIKGDVVSFEDYMNCHNFNDCKSKGVAKLVDRDYIVQPNEIIEIRFNV</sequence>
<evidence type="ECO:0000256" key="4">
    <source>
        <dbReference type="ARBA" id="ARBA00022840"/>
    </source>
</evidence>
<dbReference type="Pfam" id="PF06071">
    <property type="entry name" value="YchF-GTPase_C"/>
    <property type="match status" value="1"/>
</dbReference>
<keyword evidence="5" id="KW-0460">Magnesium</keyword>
<keyword evidence="2" id="KW-0479">Metal-binding</keyword>
<evidence type="ECO:0000259" key="6">
    <source>
        <dbReference type="Pfam" id="PF06071"/>
    </source>
</evidence>
<dbReference type="EMBL" id="JAANXD010000090">
    <property type="protein sequence ID" value="MBS1259365.1"/>
    <property type="molecule type" value="Genomic_DNA"/>
</dbReference>
<evidence type="ECO:0000256" key="5">
    <source>
        <dbReference type="ARBA" id="ARBA00022842"/>
    </source>
</evidence>
<accession>A0A942A2I8</accession>
<dbReference type="GO" id="GO:0046872">
    <property type="term" value="F:metal ion binding"/>
    <property type="evidence" value="ECO:0007669"/>
    <property type="project" value="UniProtKB-KW"/>
</dbReference>